<accession>A0A9X1UMQ3</accession>
<evidence type="ECO:0000313" key="2">
    <source>
        <dbReference type="EMBL" id="MCG5078284.1"/>
    </source>
</evidence>
<protein>
    <submittedName>
        <fullName evidence="2">Uncharacterized protein</fullName>
    </submittedName>
</protein>
<sequence>MKYNMIPARVIRPWIEPPASTRIYFRYRPPGRHARLFDVQIVLDSYGIASRIEIRCAVATTDDLPPLTCGTLSAARLRTAADLLGLIERMISATRITYAPGALVSMFHLKRVDRAQPGNRSLKPRIAPTIRPPHSRVRHQSPKLPDAHRR</sequence>
<evidence type="ECO:0000256" key="1">
    <source>
        <dbReference type="SAM" id="MobiDB-lite"/>
    </source>
</evidence>
<dbReference type="RefSeq" id="WP_238468283.1">
    <property type="nucleotide sequence ID" value="NZ_JAKLJA010000055.1"/>
</dbReference>
<organism evidence="2 3">
    <name type="scientific">Paraburkholderia tagetis</name>
    <dbReference type="NCBI Taxonomy" id="2913261"/>
    <lineage>
        <taxon>Bacteria</taxon>
        <taxon>Pseudomonadati</taxon>
        <taxon>Pseudomonadota</taxon>
        <taxon>Betaproteobacteria</taxon>
        <taxon>Burkholderiales</taxon>
        <taxon>Burkholderiaceae</taxon>
        <taxon>Paraburkholderia</taxon>
    </lineage>
</organism>
<gene>
    <name evidence="2" type="ORF">L5014_33975</name>
</gene>
<feature type="region of interest" description="Disordered" evidence="1">
    <location>
        <begin position="118"/>
        <end position="150"/>
    </location>
</feature>
<proteinExistence type="predicted"/>
<comment type="caution">
    <text evidence="2">The sequence shown here is derived from an EMBL/GenBank/DDBJ whole genome shotgun (WGS) entry which is preliminary data.</text>
</comment>
<name>A0A9X1UMQ3_9BURK</name>
<dbReference type="EMBL" id="JAKLJA010000055">
    <property type="protein sequence ID" value="MCG5078284.1"/>
    <property type="molecule type" value="Genomic_DNA"/>
</dbReference>
<evidence type="ECO:0000313" key="3">
    <source>
        <dbReference type="Proteomes" id="UP001139308"/>
    </source>
</evidence>
<reference evidence="2" key="1">
    <citation type="submission" date="2022-01" db="EMBL/GenBank/DDBJ databases">
        <title>Genome sequence and assembly of Parabukholderia sp. RG36.</title>
        <authorList>
            <person name="Chhetri G."/>
        </authorList>
    </citation>
    <scope>NUCLEOTIDE SEQUENCE</scope>
    <source>
        <strain evidence="2">RG36</strain>
    </source>
</reference>
<keyword evidence="3" id="KW-1185">Reference proteome</keyword>
<dbReference type="AlphaFoldDB" id="A0A9X1UMQ3"/>
<dbReference type="Proteomes" id="UP001139308">
    <property type="component" value="Unassembled WGS sequence"/>
</dbReference>